<dbReference type="Proteomes" id="UP000095255">
    <property type="component" value="Unassembled WGS sequence"/>
</dbReference>
<accession>A0A1E5L8H1</accession>
<organism evidence="1 2">
    <name type="scientific">Desulfuribacillus stibiiarsenatis</name>
    <dbReference type="NCBI Taxonomy" id="1390249"/>
    <lineage>
        <taxon>Bacteria</taxon>
        <taxon>Bacillati</taxon>
        <taxon>Bacillota</taxon>
        <taxon>Desulfuribacillia</taxon>
        <taxon>Desulfuribacillales</taxon>
        <taxon>Desulfuribacillaceae</taxon>
        <taxon>Desulfuribacillus</taxon>
    </lineage>
</organism>
<dbReference type="RefSeq" id="WP_069701244.1">
    <property type="nucleotide sequence ID" value="NZ_MJAT01000004.1"/>
</dbReference>
<evidence type="ECO:0000313" key="2">
    <source>
        <dbReference type="Proteomes" id="UP000095255"/>
    </source>
</evidence>
<reference evidence="1 2" key="1">
    <citation type="submission" date="2016-09" db="EMBL/GenBank/DDBJ databases">
        <title>Desulfuribacillus arsenicus sp. nov., an obligately anaerobic, dissimilatory arsenic- and antimonate-reducing bacterium isolated from anoxic sediments.</title>
        <authorList>
            <person name="Abin C.A."/>
            <person name="Hollibaugh J.T."/>
        </authorList>
    </citation>
    <scope>NUCLEOTIDE SEQUENCE [LARGE SCALE GENOMIC DNA]</scope>
    <source>
        <strain evidence="1 2">MLFW-2</strain>
    </source>
</reference>
<dbReference type="STRING" id="1390249.BHU72_13645"/>
<comment type="caution">
    <text evidence="1">The sequence shown here is derived from an EMBL/GenBank/DDBJ whole genome shotgun (WGS) entry which is preliminary data.</text>
</comment>
<keyword evidence="2" id="KW-1185">Reference proteome</keyword>
<dbReference type="OrthoDB" id="2085435at2"/>
<evidence type="ECO:0008006" key="3">
    <source>
        <dbReference type="Google" id="ProtNLM"/>
    </source>
</evidence>
<dbReference type="AlphaFoldDB" id="A0A1E5L8H1"/>
<gene>
    <name evidence="1" type="ORF">BHU72_13645</name>
</gene>
<dbReference type="EMBL" id="MJAT01000004">
    <property type="protein sequence ID" value="OEH86457.1"/>
    <property type="molecule type" value="Genomic_DNA"/>
</dbReference>
<dbReference type="PROSITE" id="PS51257">
    <property type="entry name" value="PROKAR_LIPOPROTEIN"/>
    <property type="match status" value="1"/>
</dbReference>
<proteinExistence type="predicted"/>
<sequence length="173" mass="19795">MRNILKNKTMVLVILVLPVLLLTACGGVLNTNTKTDPFQDVDNMGAVYALALDAYMEIDKHVNEGMQYIALDVVLPEITEEEEQYIKNHLKKYNAEIKEMTFEELVNQGLFSQETYSLEGVYLTLEEAEEIGENEWLIHGTKFRGGMEINPMEAKIKFENGQWKVISSEIKFI</sequence>
<evidence type="ECO:0000313" key="1">
    <source>
        <dbReference type="EMBL" id="OEH86457.1"/>
    </source>
</evidence>
<protein>
    <recommendedName>
        <fullName evidence="3">Lipoprotein</fullName>
    </recommendedName>
</protein>
<name>A0A1E5L8H1_9FIRM</name>